<name>A0A2T3XW49_9BURK</name>
<accession>A0A2T3XW49</accession>
<protein>
    <recommendedName>
        <fullName evidence="3">Transposase</fullName>
    </recommendedName>
</protein>
<evidence type="ECO:0000313" key="2">
    <source>
        <dbReference type="Proteomes" id="UP000240638"/>
    </source>
</evidence>
<dbReference type="AlphaFoldDB" id="A0A2T3XW49"/>
<dbReference type="EMBL" id="PYUC01000005">
    <property type="protein sequence ID" value="PTB20717.1"/>
    <property type="molecule type" value="Genomic_DNA"/>
</dbReference>
<gene>
    <name evidence="1" type="ORF">C9I57_12930</name>
</gene>
<dbReference type="Proteomes" id="UP000240638">
    <property type="component" value="Unassembled WGS sequence"/>
</dbReference>
<dbReference type="NCBIfam" id="NF047593">
    <property type="entry name" value="IS66_ISAeme5_TnpA"/>
    <property type="match status" value="1"/>
</dbReference>
<sequence length="72" mass="8398">MLLVQFNREQAMAASAREEQSEAWRQRLERFVQSEQTVTAFCQQESVSVWSVYHWRRRLQRPASPSNEGAGA</sequence>
<evidence type="ECO:0000313" key="1">
    <source>
        <dbReference type="EMBL" id="PTB20717.1"/>
    </source>
</evidence>
<proteinExistence type="predicted"/>
<reference evidence="1 2" key="1">
    <citation type="submission" date="2018-03" db="EMBL/GenBank/DDBJ databases">
        <title>Whole genome analyses suggest that Burkholderia sensu lato contains two further novel genera in the rhizoxinica-symbiotica group Mycetohabitans gen. nov., and Trinickia gen. nov.: implications for the evolution of diazotrophy and nodulation in the Burkholderiaceae.</title>
        <authorList>
            <person name="Estrada De Los Santos P."/>
            <person name="Palmer M."/>
            <person name="Chavez-Ramirez B."/>
            <person name="Steenkamp E.T."/>
            <person name="Hirsch A.M."/>
            <person name="Manyaka P."/>
            <person name="Maluk M."/>
            <person name="Lafos M."/>
            <person name="Crook M."/>
            <person name="Gross E."/>
            <person name="Simon M.F."/>
            <person name="Bueno Dos Reis Junior F."/>
            <person name="Poole P.S."/>
            <person name="Venter S.N."/>
            <person name="James E.K."/>
        </authorList>
    </citation>
    <scope>NUCLEOTIDE SEQUENCE [LARGE SCALE GENOMIC DNA]</scope>
    <source>
        <strain evidence="1 2">JPY-366</strain>
    </source>
</reference>
<evidence type="ECO:0008006" key="3">
    <source>
        <dbReference type="Google" id="ProtNLM"/>
    </source>
</evidence>
<comment type="caution">
    <text evidence="1">The sequence shown here is derived from an EMBL/GenBank/DDBJ whole genome shotgun (WGS) entry which is preliminary data.</text>
</comment>
<organism evidence="1 2">
    <name type="scientific">Trinickia symbiotica</name>
    <dbReference type="NCBI Taxonomy" id="863227"/>
    <lineage>
        <taxon>Bacteria</taxon>
        <taxon>Pseudomonadati</taxon>
        <taxon>Pseudomonadota</taxon>
        <taxon>Betaproteobacteria</taxon>
        <taxon>Burkholderiales</taxon>
        <taxon>Burkholderiaceae</taxon>
        <taxon>Trinickia</taxon>
    </lineage>
</organism>